<evidence type="ECO:0000256" key="1">
    <source>
        <dbReference type="ARBA" id="ARBA00023015"/>
    </source>
</evidence>
<evidence type="ECO:0000259" key="5">
    <source>
        <dbReference type="PROSITE" id="PS51843"/>
    </source>
</evidence>
<dbReference type="PRINTS" id="PR00398">
    <property type="entry name" value="STRDHORMONER"/>
</dbReference>
<evidence type="ECO:0000256" key="2">
    <source>
        <dbReference type="ARBA" id="ARBA00023163"/>
    </source>
</evidence>
<dbReference type="SUPFAM" id="SSF48508">
    <property type="entry name" value="Nuclear receptor ligand-binding domain"/>
    <property type="match status" value="1"/>
</dbReference>
<evidence type="ECO:0000313" key="7">
    <source>
        <dbReference type="Proteomes" id="UP001432027"/>
    </source>
</evidence>
<protein>
    <recommendedName>
        <fullName evidence="5">NR LBD domain-containing protein</fullName>
    </recommendedName>
</protein>
<accession>A0AAV5SF57</accession>
<dbReference type="InterPro" id="IPR052499">
    <property type="entry name" value="C.elegans_NHRs"/>
</dbReference>
<sequence length="270" mass="30926">DIDMYTYYHCDRIMNAKDLNHCYYFAFHLLFEWAHIIPEFRALAQSDQMVLSRQNCSTVGWLHFVYRSVLLDQERIGVPLGNGSYIPYDAGELATMDPQYQSTYGKLAKKLVDMVGIPIREMDLDWEEYSLLKAIAMFQFDNELSLEGQRAVLDFRHHLNSALIAHIEKRFPHMSPAERCMRCFHLTALIPALMQIGHLESQFAQQQPFQIATLTSVTESDAPSAPILYDLPSVNAAEDPTTPSPTNPQQNEKPEDHSRQHPIVIVDARS</sequence>
<dbReference type="PANTHER" id="PTHR47630">
    <property type="entry name" value="NUCLEAR HORMONE RECEPTOR FAMILY-RELATED-RELATED"/>
    <property type="match status" value="1"/>
</dbReference>
<proteinExistence type="predicted"/>
<dbReference type="Pfam" id="PF00104">
    <property type="entry name" value="Hormone_recep"/>
    <property type="match status" value="1"/>
</dbReference>
<feature type="domain" description="NR LBD" evidence="5">
    <location>
        <begin position="1"/>
        <end position="226"/>
    </location>
</feature>
<evidence type="ECO:0000313" key="6">
    <source>
        <dbReference type="EMBL" id="GMS81693.1"/>
    </source>
</evidence>
<comment type="caution">
    <text evidence="6">The sequence shown here is derived from an EMBL/GenBank/DDBJ whole genome shotgun (WGS) entry which is preliminary data.</text>
</comment>
<dbReference type="InterPro" id="IPR035500">
    <property type="entry name" value="NHR-like_dom_sf"/>
</dbReference>
<dbReference type="SMART" id="SM00430">
    <property type="entry name" value="HOLI"/>
    <property type="match status" value="1"/>
</dbReference>
<keyword evidence="1" id="KW-0805">Transcription regulation</keyword>
<evidence type="ECO:0000256" key="4">
    <source>
        <dbReference type="SAM" id="MobiDB-lite"/>
    </source>
</evidence>
<dbReference type="InterPro" id="IPR000536">
    <property type="entry name" value="Nucl_hrmn_rcpt_lig-bd"/>
</dbReference>
<keyword evidence="2" id="KW-0804">Transcription</keyword>
<keyword evidence="3" id="KW-0675">Receptor</keyword>
<organism evidence="6 7">
    <name type="scientific">Pristionchus entomophagus</name>
    <dbReference type="NCBI Taxonomy" id="358040"/>
    <lineage>
        <taxon>Eukaryota</taxon>
        <taxon>Metazoa</taxon>
        <taxon>Ecdysozoa</taxon>
        <taxon>Nematoda</taxon>
        <taxon>Chromadorea</taxon>
        <taxon>Rhabditida</taxon>
        <taxon>Rhabditina</taxon>
        <taxon>Diplogasteromorpha</taxon>
        <taxon>Diplogasteroidea</taxon>
        <taxon>Neodiplogasteridae</taxon>
        <taxon>Pristionchus</taxon>
    </lineage>
</organism>
<dbReference type="EMBL" id="BTSX01000001">
    <property type="protein sequence ID" value="GMS81693.1"/>
    <property type="molecule type" value="Genomic_DNA"/>
</dbReference>
<dbReference type="Gene3D" id="1.10.565.10">
    <property type="entry name" value="Retinoid X Receptor"/>
    <property type="match status" value="1"/>
</dbReference>
<feature type="non-terminal residue" evidence="6">
    <location>
        <position position="270"/>
    </location>
</feature>
<feature type="region of interest" description="Disordered" evidence="4">
    <location>
        <begin position="229"/>
        <end position="270"/>
    </location>
</feature>
<gene>
    <name evidence="6" type="ORF">PENTCL1PPCAC_3868</name>
</gene>
<dbReference type="AlphaFoldDB" id="A0AAV5SF57"/>
<dbReference type="PANTHER" id="PTHR47630:SF6">
    <property type="entry name" value="NUCLEAR HORMONE RECEPTOR FAMILY"/>
    <property type="match status" value="1"/>
</dbReference>
<evidence type="ECO:0000256" key="3">
    <source>
        <dbReference type="ARBA" id="ARBA00023170"/>
    </source>
</evidence>
<dbReference type="Proteomes" id="UP001432027">
    <property type="component" value="Unassembled WGS sequence"/>
</dbReference>
<feature type="non-terminal residue" evidence="6">
    <location>
        <position position="1"/>
    </location>
</feature>
<name>A0AAV5SF57_9BILA</name>
<keyword evidence="7" id="KW-1185">Reference proteome</keyword>
<reference evidence="6" key="1">
    <citation type="submission" date="2023-10" db="EMBL/GenBank/DDBJ databases">
        <title>Genome assembly of Pristionchus species.</title>
        <authorList>
            <person name="Yoshida K."/>
            <person name="Sommer R.J."/>
        </authorList>
    </citation>
    <scope>NUCLEOTIDE SEQUENCE</scope>
    <source>
        <strain evidence="6">RS0144</strain>
    </source>
</reference>
<dbReference type="InterPro" id="IPR001723">
    <property type="entry name" value="Nuclear_hrmn_rcpt"/>
</dbReference>
<dbReference type="PROSITE" id="PS51843">
    <property type="entry name" value="NR_LBD"/>
    <property type="match status" value="1"/>
</dbReference>